<evidence type="ECO:0000313" key="6">
    <source>
        <dbReference type="EMBL" id="QJR09440.1"/>
    </source>
</evidence>
<comment type="cofactor">
    <cofactor evidence="5">
        <name>Mg(2+)</name>
        <dbReference type="ChEBI" id="CHEBI:18420"/>
    </cofactor>
</comment>
<dbReference type="EMBL" id="CP053069">
    <property type="protein sequence ID" value="QJR09440.1"/>
    <property type="molecule type" value="Genomic_DNA"/>
</dbReference>
<keyword evidence="2 5" id="KW-0547">Nucleotide-binding</keyword>
<dbReference type="RefSeq" id="WP_171089143.1">
    <property type="nucleotide sequence ID" value="NZ_CP053069.1"/>
</dbReference>
<organism evidence="6 7">
    <name type="scientific">Usitatibacter rugosus</name>
    <dbReference type="NCBI Taxonomy" id="2732067"/>
    <lineage>
        <taxon>Bacteria</taxon>
        <taxon>Pseudomonadati</taxon>
        <taxon>Pseudomonadota</taxon>
        <taxon>Betaproteobacteria</taxon>
        <taxon>Nitrosomonadales</taxon>
        <taxon>Usitatibacteraceae</taxon>
        <taxon>Usitatibacter</taxon>
    </lineage>
</organism>
<dbReference type="PIRSF" id="PIRSF006806">
    <property type="entry name" value="FTHF_cligase"/>
    <property type="match status" value="1"/>
</dbReference>
<proteinExistence type="inferred from homology"/>
<dbReference type="GO" id="GO:0005524">
    <property type="term" value="F:ATP binding"/>
    <property type="evidence" value="ECO:0007669"/>
    <property type="project" value="UniProtKB-KW"/>
</dbReference>
<dbReference type="Pfam" id="PF01812">
    <property type="entry name" value="5-FTHF_cyc-lig"/>
    <property type="match status" value="1"/>
</dbReference>
<dbReference type="InterPro" id="IPR024185">
    <property type="entry name" value="FTHF_cligase-like_sf"/>
</dbReference>
<dbReference type="GO" id="GO:0009396">
    <property type="term" value="P:folic acid-containing compound biosynthetic process"/>
    <property type="evidence" value="ECO:0007669"/>
    <property type="project" value="TreeGrafter"/>
</dbReference>
<dbReference type="GO" id="GO:0030272">
    <property type="term" value="F:5-formyltetrahydrofolate cyclo-ligase activity"/>
    <property type="evidence" value="ECO:0007669"/>
    <property type="project" value="UniProtKB-EC"/>
</dbReference>
<dbReference type="InterPro" id="IPR002698">
    <property type="entry name" value="FTHF_cligase"/>
</dbReference>
<evidence type="ECO:0000256" key="4">
    <source>
        <dbReference type="PIRSR" id="PIRSR006806-1"/>
    </source>
</evidence>
<name>A0A6M4GQ38_9PROT</name>
<keyword evidence="5" id="KW-0460">Magnesium</keyword>
<keyword evidence="6" id="KW-0436">Ligase</keyword>
<protein>
    <recommendedName>
        <fullName evidence="5">5-formyltetrahydrofolate cyclo-ligase</fullName>
        <ecNumber evidence="5">6.3.3.2</ecNumber>
    </recommendedName>
</protein>
<accession>A0A6M4GQ38</accession>
<dbReference type="PANTHER" id="PTHR23407">
    <property type="entry name" value="ATPASE INHIBITOR/5-FORMYLTETRAHYDROFOLATE CYCLO-LIGASE"/>
    <property type="match status" value="1"/>
</dbReference>
<evidence type="ECO:0000256" key="2">
    <source>
        <dbReference type="ARBA" id="ARBA00022741"/>
    </source>
</evidence>
<comment type="similarity">
    <text evidence="1 5">Belongs to the 5-formyltetrahydrofolate cyclo-ligase family.</text>
</comment>
<keyword evidence="3 5" id="KW-0067">ATP-binding</keyword>
<reference evidence="6 7" key="1">
    <citation type="submission" date="2020-04" db="EMBL/GenBank/DDBJ databases">
        <title>Usitatibacter rugosus gen. nov., sp. nov. and Usitatibacter palustris sp. nov., novel members of Usitatibacteraceae fam. nov. within the order Nitrosomonadales isolated from soil.</title>
        <authorList>
            <person name="Huber K.J."/>
            <person name="Neumann-Schaal M."/>
            <person name="Geppert A."/>
            <person name="Luckner M."/>
            <person name="Wanner G."/>
            <person name="Overmann J."/>
        </authorList>
    </citation>
    <scope>NUCLEOTIDE SEQUENCE [LARGE SCALE GENOMIC DNA]</scope>
    <source>
        <strain evidence="6 7">0125_3</strain>
    </source>
</reference>
<comment type="catalytic activity">
    <reaction evidence="5">
        <text>(6S)-5-formyl-5,6,7,8-tetrahydrofolate + ATP = (6R)-5,10-methenyltetrahydrofolate + ADP + phosphate</text>
        <dbReference type="Rhea" id="RHEA:10488"/>
        <dbReference type="ChEBI" id="CHEBI:30616"/>
        <dbReference type="ChEBI" id="CHEBI:43474"/>
        <dbReference type="ChEBI" id="CHEBI:57455"/>
        <dbReference type="ChEBI" id="CHEBI:57457"/>
        <dbReference type="ChEBI" id="CHEBI:456216"/>
        <dbReference type="EC" id="6.3.3.2"/>
    </reaction>
</comment>
<dbReference type="GO" id="GO:0046872">
    <property type="term" value="F:metal ion binding"/>
    <property type="evidence" value="ECO:0007669"/>
    <property type="project" value="UniProtKB-KW"/>
</dbReference>
<keyword evidence="7" id="KW-1185">Reference proteome</keyword>
<dbReference type="SUPFAM" id="SSF100950">
    <property type="entry name" value="NagB/RpiA/CoA transferase-like"/>
    <property type="match status" value="1"/>
</dbReference>
<feature type="binding site" evidence="4">
    <location>
        <position position="66"/>
    </location>
    <ligand>
        <name>substrate</name>
    </ligand>
</feature>
<dbReference type="InterPro" id="IPR037171">
    <property type="entry name" value="NagB/RpiA_transferase-like"/>
</dbReference>
<dbReference type="EC" id="6.3.3.2" evidence="5"/>
<dbReference type="Proteomes" id="UP000501534">
    <property type="component" value="Chromosome"/>
</dbReference>
<dbReference type="Gene3D" id="3.40.50.10420">
    <property type="entry name" value="NagB/RpiA/CoA transferase-like"/>
    <property type="match status" value="1"/>
</dbReference>
<dbReference type="NCBIfam" id="TIGR02727">
    <property type="entry name" value="MTHFS_bact"/>
    <property type="match status" value="1"/>
</dbReference>
<evidence type="ECO:0000256" key="1">
    <source>
        <dbReference type="ARBA" id="ARBA00010638"/>
    </source>
</evidence>
<sequence length="206" mass="22958">MTTPEAKDSPVAEWRKARRAELLAQREAVPEETRRALNETITAHLVAGFPELRGMIVGLYWPFRGEFDPRFAIRHTRELGGRAALPQVVEKRKPLRFLEWWPGVDLDTSGVYGLPVPIGTDVVTPNALLIPPIGFDAQGYRLGYGGGYFDRTLASLDPQPLKIGVGFESSRIETIRPQPHDIPMDFIVTEAGIHRVGPDGLQRVRA</sequence>
<dbReference type="PANTHER" id="PTHR23407:SF1">
    <property type="entry name" value="5-FORMYLTETRAHYDROFOLATE CYCLO-LIGASE"/>
    <property type="match status" value="1"/>
</dbReference>
<dbReference type="KEGG" id="uru:DSM104443_00484"/>
<dbReference type="AlphaFoldDB" id="A0A6M4GQ38"/>
<gene>
    <name evidence="6" type="ORF">DSM104443_00484</name>
</gene>
<evidence type="ECO:0000256" key="3">
    <source>
        <dbReference type="ARBA" id="ARBA00022840"/>
    </source>
</evidence>
<dbReference type="GO" id="GO:0035999">
    <property type="term" value="P:tetrahydrofolate interconversion"/>
    <property type="evidence" value="ECO:0007669"/>
    <property type="project" value="TreeGrafter"/>
</dbReference>
<keyword evidence="5" id="KW-0479">Metal-binding</keyword>
<evidence type="ECO:0000256" key="5">
    <source>
        <dbReference type="RuleBase" id="RU361279"/>
    </source>
</evidence>
<evidence type="ECO:0000313" key="7">
    <source>
        <dbReference type="Proteomes" id="UP000501534"/>
    </source>
</evidence>